<evidence type="ECO:0000313" key="2">
    <source>
        <dbReference type="EMBL" id="JAU97490.1"/>
    </source>
</evidence>
<accession>A0A1J3JYM5</accession>
<evidence type="ECO:0000256" key="1">
    <source>
        <dbReference type="SAM" id="MobiDB-lite"/>
    </source>
</evidence>
<reference evidence="2" key="1">
    <citation type="submission" date="2016-07" db="EMBL/GenBank/DDBJ databases">
        <title>De novo transcriptome assembly of four accessions of the metal hyperaccumulator plant Noccaea caerulescens.</title>
        <authorList>
            <person name="Blande D."/>
            <person name="Halimaa P."/>
            <person name="Tervahauta A.I."/>
            <person name="Aarts M.G."/>
            <person name="Karenlampi S.O."/>
        </authorList>
    </citation>
    <scope>NUCLEOTIDE SEQUENCE</scope>
</reference>
<dbReference type="AlphaFoldDB" id="A0A1J3JYM5"/>
<dbReference type="EMBL" id="GEVM01008448">
    <property type="protein sequence ID" value="JAU97490.1"/>
    <property type="molecule type" value="Transcribed_RNA"/>
</dbReference>
<protein>
    <submittedName>
        <fullName evidence="2">Uncharacterized protein</fullName>
    </submittedName>
</protein>
<gene>
    <name evidence="2" type="ORF">MP_TR13972_c1_g1_i1_g.40568</name>
</gene>
<sequence>MEEVKVKDCIEGFRLMVYCLYGESNAMDDKLKEILMKLALYDPAYFPNDRSEDQKHHRQPKKKEAQQKRMEEEIAHGITHKMARIDINKDDKEAEKVLKVAVGTKVTKEQKSLVYRTITELRNKSRNDGLSISIN</sequence>
<feature type="region of interest" description="Disordered" evidence="1">
    <location>
        <begin position="48"/>
        <end position="70"/>
    </location>
</feature>
<organism evidence="2">
    <name type="scientific">Noccaea caerulescens</name>
    <name type="common">Alpine penny-cress</name>
    <name type="synonym">Thlaspi caerulescens</name>
    <dbReference type="NCBI Taxonomy" id="107243"/>
    <lineage>
        <taxon>Eukaryota</taxon>
        <taxon>Viridiplantae</taxon>
        <taxon>Streptophyta</taxon>
        <taxon>Embryophyta</taxon>
        <taxon>Tracheophyta</taxon>
        <taxon>Spermatophyta</taxon>
        <taxon>Magnoliopsida</taxon>
        <taxon>eudicotyledons</taxon>
        <taxon>Gunneridae</taxon>
        <taxon>Pentapetalae</taxon>
        <taxon>rosids</taxon>
        <taxon>malvids</taxon>
        <taxon>Brassicales</taxon>
        <taxon>Brassicaceae</taxon>
        <taxon>Coluteocarpeae</taxon>
        <taxon>Noccaea</taxon>
    </lineage>
</organism>
<name>A0A1J3JYM5_NOCCA</name>
<proteinExistence type="predicted"/>